<protein>
    <submittedName>
        <fullName evidence="2">Protein inturned</fullName>
    </submittedName>
</protein>
<dbReference type="Proteomes" id="UP001174909">
    <property type="component" value="Unassembled WGS sequence"/>
</dbReference>
<reference evidence="2" key="1">
    <citation type="submission" date="2023-03" db="EMBL/GenBank/DDBJ databases">
        <authorList>
            <person name="Steffen K."/>
            <person name="Cardenas P."/>
        </authorList>
    </citation>
    <scope>NUCLEOTIDE SEQUENCE</scope>
</reference>
<dbReference type="GO" id="GO:0060271">
    <property type="term" value="P:cilium assembly"/>
    <property type="evidence" value="ECO:0007669"/>
    <property type="project" value="InterPro"/>
</dbReference>
<name>A0AA35U2E1_GEOBA</name>
<organism evidence="2 3">
    <name type="scientific">Geodia barretti</name>
    <name type="common">Barrett's horny sponge</name>
    <dbReference type="NCBI Taxonomy" id="519541"/>
    <lineage>
        <taxon>Eukaryota</taxon>
        <taxon>Metazoa</taxon>
        <taxon>Porifera</taxon>
        <taxon>Demospongiae</taxon>
        <taxon>Heteroscleromorpha</taxon>
        <taxon>Tetractinellida</taxon>
        <taxon>Astrophorina</taxon>
        <taxon>Geodiidae</taxon>
        <taxon>Geodia</taxon>
    </lineage>
</organism>
<dbReference type="EMBL" id="CASHTH010004480">
    <property type="protein sequence ID" value="CAI8057901.1"/>
    <property type="molecule type" value="Genomic_DNA"/>
</dbReference>
<feature type="non-terminal residue" evidence="2">
    <location>
        <position position="261"/>
    </location>
</feature>
<dbReference type="GO" id="GO:0005737">
    <property type="term" value="C:cytoplasm"/>
    <property type="evidence" value="ECO:0007669"/>
    <property type="project" value="TreeGrafter"/>
</dbReference>
<evidence type="ECO:0000313" key="3">
    <source>
        <dbReference type="Proteomes" id="UP001174909"/>
    </source>
</evidence>
<proteinExistence type="predicted"/>
<evidence type="ECO:0000256" key="1">
    <source>
        <dbReference type="SAM" id="MobiDB-lite"/>
    </source>
</evidence>
<sequence>PSSLPLSLLSPSLPPRSISPSSFRLSLLVFRGSVKSQIPLVASLDRVLTAHLSSPRHSSHLPHTPRSSKRRSLDKHNHTKQGSDSEGEEDSGLAPRSMTFPSFRPRGKKRSSPLPSLPETLALRQNYTLTAGNENILLHYLSLEAGQGAWLGPTHHTSSTYGTLHLEMVTCFHTTCSSIREMLLAKTDEDLEDDVDWEDESEEEEEDMAIERQATPPTFSCPPLTGGRCVEHGVLLEVPLRNFATNKQLRNIPPLCYWVVG</sequence>
<gene>
    <name evidence="2" type="ORF">GBAR_LOCUS31513</name>
</gene>
<feature type="compositionally biased region" description="Basic residues" evidence="1">
    <location>
        <begin position="66"/>
        <end position="79"/>
    </location>
</feature>
<dbReference type="GO" id="GO:0001736">
    <property type="term" value="P:establishment of planar polarity"/>
    <property type="evidence" value="ECO:0007669"/>
    <property type="project" value="InterPro"/>
</dbReference>
<evidence type="ECO:0000313" key="2">
    <source>
        <dbReference type="EMBL" id="CAI8057901.1"/>
    </source>
</evidence>
<feature type="region of interest" description="Disordered" evidence="1">
    <location>
        <begin position="54"/>
        <end position="117"/>
    </location>
</feature>
<keyword evidence="3" id="KW-1185">Reference proteome</keyword>
<dbReference type="PANTHER" id="PTHR21082">
    <property type="entry name" value="PROTEIN INTURNED"/>
    <property type="match status" value="1"/>
</dbReference>
<dbReference type="AlphaFoldDB" id="A0AA35U2E1"/>
<comment type="caution">
    <text evidence="2">The sequence shown here is derived from an EMBL/GenBank/DDBJ whole genome shotgun (WGS) entry which is preliminary data.</text>
</comment>
<feature type="compositionally biased region" description="Low complexity" evidence="1">
    <location>
        <begin position="54"/>
        <end position="65"/>
    </location>
</feature>
<dbReference type="GO" id="GO:0005929">
    <property type="term" value="C:cilium"/>
    <property type="evidence" value="ECO:0007669"/>
    <property type="project" value="TreeGrafter"/>
</dbReference>
<accession>A0AA35U2E1</accession>
<dbReference type="InterPro" id="IPR039151">
    <property type="entry name" value="INTU"/>
</dbReference>
<dbReference type="PANTHER" id="PTHR21082:SF4">
    <property type="entry name" value="PROTEIN INTURNED"/>
    <property type="match status" value="1"/>
</dbReference>